<dbReference type="PROSITE" id="PS50112">
    <property type="entry name" value="PAS"/>
    <property type="match status" value="1"/>
</dbReference>
<dbReference type="CDD" id="cd00130">
    <property type="entry name" value="PAS"/>
    <property type="match status" value="1"/>
</dbReference>
<accession>A0A401TZC5</accession>
<feature type="domain" description="PAS" evidence="1">
    <location>
        <begin position="4"/>
        <end position="46"/>
    </location>
</feature>
<dbReference type="Gene3D" id="3.30.450.20">
    <property type="entry name" value="PAS domain"/>
    <property type="match status" value="1"/>
</dbReference>
<dbReference type="SUPFAM" id="SSF55785">
    <property type="entry name" value="PYP-like sensor domain (PAS domain)"/>
    <property type="match status" value="1"/>
</dbReference>
<dbReference type="NCBIfam" id="TIGR00229">
    <property type="entry name" value="sensory_box"/>
    <property type="match status" value="1"/>
</dbReference>
<evidence type="ECO:0000313" key="2">
    <source>
        <dbReference type="EMBL" id="GCC47994.1"/>
    </source>
</evidence>
<evidence type="ECO:0000313" key="3">
    <source>
        <dbReference type="Proteomes" id="UP000287033"/>
    </source>
</evidence>
<dbReference type="Proteomes" id="UP000287033">
    <property type="component" value="Unassembled WGS sequence"/>
</dbReference>
<gene>
    <name evidence="2" type="ORF">chiPu_0031920</name>
</gene>
<evidence type="ECO:0000259" key="1">
    <source>
        <dbReference type="PROSITE" id="PS50112"/>
    </source>
</evidence>
<feature type="non-terminal residue" evidence="2">
    <location>
        <position position="78"/>
    </location>
</feature>
<dbReference type="InterPro" id="IPR000014">
    <property type="entry name" value="PAS"/>
</dbReference>
<protein>
    <recommendedName>
        <fullName evidence="1">PAS domain-containing protein</fullName>
    </recommendedName>
</protein>
<reference evidence="2 3" key="1">
    <citation type="journal article" date="2018" name="Nat. Ecol. Evol.">
        <title>Shark genomes provide insights into elasmobranch evolution and the origin of vertebrates.</title>
        <authorList>
            <person name="Hara Y"/>
            <person name="Yamaguchi K"/>
            <person name="Onimaru K"/>
            <person name="Kadota M"/>
            <person name="Koyanagi M"/>
            <person name="Keeley SD"/>
            <person name="Tatsumi K"/>
            <person name="Tanaka K"/>
            <person name="Motone F"/>
            <person name="Kageyama Y"/>
            <person name="Nozu R"/>
            <person name="Adachi N"/>
            <person name="Nishimura O"/>
            <person name="Nakagawa R"/>
            <person name="Tanegashima C"/>
            <person name="Kiyatake I"/>
            <person name="Matsumoto R"/>
            <person name="Murakumo K"/>
            <person name="Nishida K"/>
            <person name="Terakita A"/>
            <person name="Kuratani S"/>
            <person name="Sato K"/>
            <person name="Hyodo S Kuraku.S."/>
        </authorList>
    </citation>
    <scope>NUCLEOTIDE SEQUENCE [LARGE SCALE GENOMIC DNA]</scope>
</reference>
<dbReference type="EMBL" id="BEZZ01222337">
    <property type="protein sequence ID" value="GCC47994.1"/>
    <property type="molecule type" value="Genomic_DNA"/>
</dbReference>
<comment type="caution">
    <text evidence="2">The sequence shown here is derived from an EMBL/GenBank/DDBJ whole genome shotgun (WGS) entry which is preliminary data.</text>
</comment>
<dbReference type="InterPro" id="IPR035965">
    <property type="entry name" value="PAS-like_dom_sf"/>
</dbReference>
<sequence>MNKDDDRHDLILDRPDGFFVHDAQGRFLDINEQSSIDLGYSREELLAMTINDISIGATPAENAVKWGNAEPGMAMTFR</sequence>
<keyword evidence="3" id="KW-1185">Reference proteome</keyword>
<organism evidence="2 3">
    <name type="scientific">Chiloscyllium punctatum</name>
    <name type="common">Brownbanded bambooshark</name>
    <name type="synonym">Hemiscyllium punctatum</name>
    <dbReference type="NCBI Taxonomy" id="137246"/>
    <lineage>
        <taxon>Eukaryota</taxon>
        <taxon>Metazoa</taxon>
        <taxon>Chordata</taxon>
        <taxon>Craniata</taxon>
        <taxon>Vertebrata</taxon>
        <taxon>Chondrichthyes</taxon>
        <taxon>Elasmobranchii</taxon>
        <taxon>Galeomorphii</taxon>
        <taxon>Galeoidea</taxon>
        <taxon>Orectolobiformes</taxon>
        <taxon>Hemiscylliidae</taxon>
        <taxon>Chiloscyllium</taxon>
    </lineage>
</organism>
<proteinExistence type="predicted"/>
<name>A0A401TZC5_CHIPU</name>
<dbReference type="AlphaFoldDB" id="A0A401TZC5"/>